<evidence type="ECO:0000313" key="3">
    <source>
        <dbReference type="Proteomes" id="UP000295129"/>
    </source>
</evidence>
<evidence type="ECO:0000256" key="1">
    <source>
        <dbReference type="SAM" id="SignalP"/>
    </source>
</evidence>
<dbReference type="EMBL" id="SNVV01000011">
    <property type="protein sequence ID" value="TDN49611.1"/>
    <property type="molecule type" value="Genomic_DNA"/>
</dbReference>
<dbReference type="OrthoDB" id="9785015at2"/>
<feature type="chain" id="PRO_5020190043" evidence="1">
    <location>
        <begin position="27"/>
        <end position="318"/>
    </location>
</feature>
<name>A0A4R6DWH8_9RHOO</name>
<organism evidence="2 3">
    <name type="scientific">Azoarcus indigens</name>
    <dbReference type="NCBI Taxonomy" id="29545"/>
    <lineage>
        <taxon>Bacteria</taxon>
        <taxon>Pseudomonadati</taxon>
        <taxon>Pseudomonadota</taxon>
        <taxon>Betaproteobacteria</taxon>
        <taxon>Rhodocyclales</taxon>
        <taxon>Zoogloeaceae</taxon>
        <taxon>Azoarcus</taxon>
    </lineage>
</organism>
<dbReference type="SUPFAM" id="SSF53850">
    <property type="entry name" value="Periplasmic binding protein-like II"/>
    <property type="match status" value="1"/>
</dbReference>
<evidence type="ECO:0000313" key="2">
    <source>
        <dbReference type="EMBL" id="TDN49611.1"/>
    </source>
</evidence>
<dbReference type="RefSeq" id="WP_133592397.1">
    <property type="nucleotide sequence ID" value="NZ_SNVV01000011.1"/>
</dbReference>
<accession>A0A4R6DWH8</accession>
<dbReference type="Gene3D" id="3.40.190.10">
    <property type="entry name" value="Periplasmic binding protein-like II"/>
    <property type="match status" value="2"/>
</dbReference>
<reference evidence="2 3" key="1">
    <citation type="submission" date="2019-03" db="EMBL/GenBank/DDBJ databases">
        <title>Genomic Encyclopedia of Type Strains, Phase IV (KMG-IV): sequencing the most valuable type-strain genomes for metagenomic binning, comparative biology and taxonomic classification.</title>
        <authorList>
            <person name="Goeker M."/>
        </authorList>
    </citation>
    <scope>NUCLEOTIDE SEQUENCE [LARGE SCALE GENOMIC DNA]</scope>
    <source>
        <strain evidence="2 3">DSM 12121</strain>
    </source>
</reference>
<sequence length="318" mass="32899">MVGSAKGTFKLVSAAALLMASAYSYAVDCPGGTNFYHTATGSVSPITTTINVVVASNFKDPAEDLADDFVVGTSYQVNLCHGASGTIATSINGGNPYNLSLFMAADEGYAQDVADGSYGLGDIFLYAYGVPVWYLSPNAYASNNASAYFFTGQASGATAEGLASKVVLKHSTGTPNAPTIAIGNIPNAPYGNAANVILGQMGLASTSYIYNAGTNVTSACSGLISGSQWQCMYSNIDNTLLAIENNAVTGGFVGWSQVCSKPTARYVKFPDYLTEQYGVLVETGNSGKNSAAAAFVSFMNIGSAGWNTFLGNNCYEAI</sequence>
<dbReference type="AlphaFoldDB" id="A0A4R6DWH8"/>
<gene>
    <name evidence="2" type="ORF">C7389_11190</name>
</gene>
<dbReference type="Pfam" id="PF13531">
    <property type="entry name" value="SBP_bac_11"/>
    <property type="match status" value="1"/>
</dbReference>
<comment type="caution">
    <text evidence="2">The sequence shown here is derived from an EMBL/GenBank/DDBJ whole genome shotgun (WGS) entry which is preliminary data.</text>
</comment>
<feature type="signal peptide" evidence="1">
    <location>
        <begin position="1"/>
        <end position="26"/>
    </location>
</feature>
<dbReference type="Proteomes" id="UP000295129">
    <property type="component" value="Unassembled WGS sequence"/>
</dbReference>
<keyword evidence="1" id="KW-0732">Signal</keyword>
<proteinExistence type="predicted"/>
<keyword evidence="3" id="KW-1185">Reference proteome</keyword>
<protein>
    <submittedName>
        <fullName evidence="2">ABC-type molybdate transport system substrate-binding protein</fullName>
    </submittedName>
</protein>